<evidence type="ECO:0000256" key="3">
    <source>
        <dbReference type="ARBA" id="ARBA00022475"/>
    </source>
</evidence>
<reference evidence="13" key="1">
    <citation type="submission" date="2024-07" db="EMBL/GenBank/DDBJ databases">
        <title>Two chromosome-level genome assemblies of Korean endemic species Abeliophyllum distichum and Forsythia ovata (Oleaceae).</title>
        <authorList>
            <person name="Jang H."/>
        </authorList>
    </citation>
    <scope>NUCLEOTIDE SEQUENCE [LARGE SCALE GENOMIC DNA]</scope>
</reference>
<evidence type="ECO:0000256" key="8">
    <source>
        <dbReference type="ARBA" id="ARBA00022840"/>
    </source>
</evidence>
<keyword evidence="7" id="KW-0547">Nucleotide-binding</keyword>
<keyword evidence="9" id="KW-0472">Membrane</keyword>
<keyword evidence="13" id="KW-1185">Reference proteome</keyword>
<dbReference type="GO" id="GO:0051707">
    <property type="term" value="P:response to other organism"/>
    <property type="evidence" value="ECO:0007669"/>
    <property type="project" value="UniProtKB-ARBA"/>
</dbReference>
<keyword evidence="10" id="KW-0675">Receptor</keyword>
<dbReference type="FunFam" id="3.80.10.10:FF:000269">
    <property type="entry name" value="Piriformospora indica-insensitive protein 2"/>
    <property type="match status" value="1"/>
</dbReference>
<dbReference type="PROSITE" id="PS51450">
    <property type="entry name" value="LRR"/>
    <property type="match status" value="1"/>
</dbReference>
<name>A0ABD1PGQ4_9LAMI</name>
<dbReference type="SMART" id="SM00369">
    <property type="entry name" value="LRR_TYP"/>
    <property type="match status" value="5"/>
</dbReference>
<dbReference type="InterPro" id="IPR003591">
    <property type="entry name" value="Leu-rich_rpt_typical-subtyp"/>
</dbReference>
<dbReference type="PANTHER" id="PTHR48053">
    <property type="entry name" value="LEUCINE RICH REPEAT FAMILY PROTEIN, EXPRESSED"/>
    <property type="match status" value="1"/>
</dbReference>
<dbReference type="InterPro" id="IPR032675">
    <property type="entry name" value="LRR_dom_sf"/>
</dbReference>
<dbReference type="PRINTS" id="PR00019">
    <property type="entry name" value="LEURICHRPT"/>
</dbReference>
<organism evidence="12 13">
    <name type="scientific">Forsythia ovata</name>
    <dbReference type="NCBI Taxonomy" id="205694"/>
    <lineage>
        <taxon>Eukaryota</taxon>
        <taxon>Viridiplantae</taxon>
        <taxon>Streptophyta</taxon>
        <taxon>Embryophyta</taxon>
        <taxon>Tracheophyta</taxon>
        <taxon>Spermatophyta</taxon>
        <taxon>Magnoliopsida</taxon>
        <taxon>eudicotyledons</taxon>
        <taxon>Gunneridae</taxon>
        <taxon>Pentapetalae</taxon>
        <taxon>asterids</taxon>
        <taxon>lamiids</taxon>
        <taxon>Lamiales</taxon>
        <taxon>Oleaceae</taxon>
        <taxon>Forsythieae</taxon>
        <taxon>Forsythia</taxon>
    </lineage>
</organism>
<comment type="caution">
    <text evidence="12">The sequence shown here is derived from an EMBL/GenBank/DDBJ whole genome shotgun (WGS) entry which is preliminary data.</text>
</comment>
<dbReference type="Pfam" id="PF13855">
    <property type="entry name" value="LRR_8"/>
    <property type="match status" value="2"/>
</dbReference>
<evidence type="ECO:0000313" key="12">
    <source>
        <dbReference type="EMBL" id="KAL2463065.1"/>
    </source>
</evidence>
<dbReference type="SUPFAM" id="SSF52058">
    <property type="entry name" value="L domain-like"/>
    <property type="match status" value="1"/>
</dbReference>
<evidence type="ECO:0000256" key="5">
    <source>
        <dbReference type="ARBA" id="ARBA00022729"/>
    </source>
</evidence>
<evidence type="ECO:0000256" key="10">
    <source>
        <dbReference type="ARBA" id="ARBA00023170"/>
    </source>
</evidence>
<evidence type="ECO:0000256" key="11">
    <source>
        <dbReference type="ARBA" id="ARBA00023180"/>
    </source>
</evidence>
<proteinExistence type="predicted"/>
<keyword evidence="11" id="KW-0325">Glycoprotein</keyword>
<dbReference type="EMBL" id="JBFOLJ010000020">
    <property type="protein sequence ID" value="KAL2463065.1"/>
    <property type="molecule type" value="Genomic_DNA"/>
</dbReference>
<keyword evidence="4" id="KW-0433">Leucine-rich repeat</keyword>
<keyword evidence="5" id="KW-0732">Signal</keyword>
<evidence type="ECO:0000256" key="6">
    <source>
        <dbReference type="ARBA" id="ARBA00022737"/>
    </source>
</evidence>
<keyword evidence="8" id="KW-0067">ATP-binding</keyword>
<gene>
    <name evidence="12" type="ORF">Fot_54302</name>
</gene>
<dbReference type="FunFam" id="3.80.10.10:FF:000041">
    <property type="entry name" value="LRR receptor-like serine/threonine-protein kinase ERECTA"/>
    <property type="match status" value="1"/>
</dbReference>
<sequence>MALKSQTTKYPISSHLEMEMSLSLHATILLILINTHLSMPFTVFLPDSAQLEGPQPGSSMANSGAKTDLREQEAVYDIMRATGNGWATDIPDVCRGRWHGIECMPDKDNVYHVVSLSFGSLSDDTAFPTCDPTRSSISPSITKLPHLRTLFFYRCFSYNPQPIPSFLGRLGSGLQTLVLRENGHIGSIPHELGNLTSLKVLDLHNNNLNGSIPVSLGRISGLNSLDLSGNQLSGSIPNLTFSVLSVLNLNQNHLSGSIPSTLLNLKFLLKIDLSHNRLSGPLPDINGLKELILVDLSYNSLTGPFPTSLKNLNSLQALILNGNPSVCATIPNDGFQGLNNLIILVLSNMNLQGSIPESLGRLPKLRVLHLDRNQLNGSIPPSFLKLNSLSELRLNNNRLIGPVLFSREMIWRMRRKLRLNNNFGLCYDAKSGLGDDLDTLFDAGIGHCDTPKPASTVPLQHISTVDEDIFRSSTKSAASLHKLSLVSEIIQLSTIFLIVFCVL</sequence>
<dbReference type="GO" id="GO:0005886">
    <property type="term" value="C:plasma membrane"/>
    <property type="evidence" value="ECO:0007669"/>
    <property type="project" value="UniProtKB-SubCell"/>
</dbReference>
<dbReference type="GO" id="GO:0005524">
    <property type="term" value="F:ATP binding"/>
    <property type="evidence" value="ECO:0007669"/>
    <property type="project" value="UniProtKB-KW"/>
</dbReference>
<evidence type="ECO:0000313" key="13">
    <source>
        <dbReference type="Proteomes" id="UP001604277"/>
    </source>
</evidence>
<keyword evidence="6" id="KW-0677">Repeat</keyword>
<protein>
    <submittedName>
        <fullName evidence="12">Protein TOO MANY MOUTHS</fullName>
    </submittedName>
</protein>
<evidence type="ECO:0000256" key="2">
    <source>
        <dbReference type="ARBA" id="ARBA00004479"/>
    </source>
</evidence>
<dbReference type="AlphaFoldDB" id="A0ABD1PGQ4"/>
<evidence type="ECO:0000256" key="7">
    <source>
        <dbReference type="ARBA" id="ARBA00022741"/>
    </source>
</evidence>
<dbReference type="Pfam" id="PF00560">
    <property type="entry name" value="LRR_1"/>
    <property type="match status" value="3"/>
</dbReference>
<dbReference type="GO" id="GO:0006952">
    <property type="term" value="P:defense response"/>
    <property type="evidence" value="ECO:0007669"/>
    <property type="project" value="UniProtKB-ARBA"/>
</dbReference>
<dbReference type="PANTHER" id="PTHR48053:SF164">
    <property type="entry name" value="LEUCINE-RICH REPEAT-CONTAINING N-TERMINAL PLANT-TYPE DOMAIN-CONTAINING PROTEIN"/>
    <property type="match status" value="1"/>
</dbReference>
<keyword evidence="3" id="KW-1003">Cell membrane</keyword>
<evidence type="ECO:0000256" key="1">
    <source>
        <dbReference type="ARBA" id="ARBA00004236"/>
    </source>
</evidence>
<dbReference type="Proteomes" id="UP001604277">
    <property type="component" value="Unassembled WGS sequence"/>
</dbReference>
<evidence type="ECO:0000256" key="4">
    <source>
        <dbReference type="ARBA" id="ARBA00022614"/>
    </source>
</evidence>
<dbReference type="InterPro" id="IPR051716">
    <property type="entry name" value="Plant_RL_S/T_kinase"/>
</dbReference>
<dbReference type="Gene3D" id="3.80.10.10">
    <property type="entry name" value="Ribonuclease Inhibitor"/>
    <property type="match status" value="3"/>
</dbReference>
<dbReference type="InterPro" id="IPR001611">
    <property type="entry name" value="Leu-rich_rpt"/>
</dbReference>
<accession>A0ABD1PGQ4</accession>
<evidence type="ECO:0000256" key="9">
    <source>
        <dbReference type="ARBA" id="ARBA00023136"/>
    </source>
</evidence>
<comment type="subcellular location">
    <subcellularLocation>
        <location evidence="1">Cell membrane</location>
    </subcellularLocation>
    <subcellularLocation>
        <location evidence="2">Membrane</location>
        <topology evidence="2">Single-pass type I membrane protein</topology>
    </subcellularLocation>
</comment>